<dbReference type="EMBL" id="NBSK02000008">
    <property type="protein sequence ID" value="KAJ0191919.1"/>
    <property type="molecule type" value="Genomic_DNA"/>
</dbReference>
<dbReference type="SMART" id="SM00220">
    <property type="entry name" value="S_TKc"/>
    <property type="match status" value="1"/>
</dbReference>
<evidence type="ECO:0000256" key="2">
    <source>
        <dbReference type="ARBA" id="ARBA00006568"/>
    </source>
</evidence>
<evidence type="ECO:0000256" key="11">
    <source>
        <dbReference type="ARBA" id="ARBA00022840"/>
    </source>
</evidence>
<dbReference type="CDD" id="cd09612">
    <property type="entry name" value="Jacalin"/>
    <property type="match status" value="2"/>
</dbReference>
<dbReference type="InterPro" id="IPR008271">
    <property type="entry name" value="Ser/Thr_kinase_AS"/>
</dbReference>
<dbReference type="SUPFAM" id="SSF56112">
    <property type="entry name" value="Protein kinase-like (PK-like)"/>
    <property type="match status" value="1"/>
</dbReference>
<evidence type="ECO:0000259" key="16">
    <source>
        <dbReference type="PROSITE" id="PS50011"/>
    </source>
</evidence>
<dbReference type="FunFam" id="1.10.510.10:FF:000468">
    <property type="entry name" value="PTI1-like tyrosine-protein kinase 3"/>
    <property type="match status" value="1"/>
</dbReference>
<feature type="domain" description="Protein kinase" evidence="16">
    <location>
        <begin position="29"/>
        <end position="305"/>
    </location>
</feature>
<dbReference type="Proteomes" id="UP000235145">
    <property type="component" value="Unassembled WGS sequence"/>
</dbReference>
<sequence length="644" mass="72283">MELSLMELMEGVQHFKIPLEEINLATRNFSDENYIGKGGYGTVYAAKLFLSGQQRTVAIKRLNKTSNQGEREFLMEIQLLSCYKHKNLISLVGFCDENREKILVYEYAKHGSLDKYLSTPELSWTQRLQISLGAARGLNYLHNDVGPQHRVLHRDIKSSNILLDENWEAKISDFGLSKIGPSNVEFTCLFTGVCGTRGYLDPEYLNTGVLTKESDVYSFGVVLFEILCGRLANSKYQDKSELLSSLAQEYYEESRLVDIIHPSLRTQMKVDSLDVFSMVAYQCLKENRTERPTMAWVAEKLEKALELQAGCKVEKFIQIGTWGRQGGDPQEYWSFQLEKDTYLSKITIGHGKTIYSLTFTSKYKGGVHTSKTVGGGTNGDNVNPVVTSESTSFLNLTRKVSGWASGHKVSEVILDDGEQIISINGSIGTREGYKTISSLSFMTNKRSRGPFGKATDTQFTLPWEEGSLVGFYGLAGNYIDSIGVFVKAYEQIIKVGTWGKTQGVGPQNLWSFQLERNHHLKKININHGDLIYFLMFTTEHRGVLQNSRLAGGWKLEETPTEVMFDWDEEIRAINGTVGLSRGDDPGCVVITSISFVTNKRTHGPFGNERGKPFTVSWDDCSFMGFYGAAGWYIDKIGVYLKATT</sequence>
<evidence type="ECO:0000256" key="3">
    <source>
        <dbReference type="ARBA" id="ARBA00022475"/>
    </source>
</evidence>
<comment type="similarity">
    <text evidence="2">Belongs to the jacalin lectin family.</text>
</comment>
<feature type="domain" description="Jacalin-type lectin" evidence="17">
    <location>
        <begin position="492"/>
        <end position="642"/>
    </location>
</feature>
<comment type="caution">
    <text evidence="18">The sequence shown here is derived from an EMBL/GenBank/DDBJ whole genome shotgun (WGS) entry which is preliminary data.</text>
</comment>
<dbReference type="PROSITE" id="PS00108">
    <property type="entry name" value="PROTEIN_KINASE_ST"/>
    <property type="match status" value="1"/>
</dbReference>
<dbReference type="InterPro" id="IPR000719">
    <property type="entry name" value="Prot_kinase_dom"/>
</dbReference>
<evidence type="ECO:0000313" key="18">
    <source>
        <dbReference type="EMBL" id="KAJ0191919.1"/>
    </source>
</evidence>
<evidence type="ECO:0000256" key="9">
    <source>
        <dbReference type="ARBA" id="ARBA00022741"/>
    </source>
</evidence>
<evidence type="ECO:0000313" key="19">
    <source>
        <dbReference type="Proteomes" id="UP000235145"/>
    </source>
</evidence>
<dbReference type="GO" id="GO:0005886">
    <property type="term" value="C:plasma membrane"/>
    <property type="evidence" value="ECO:0000318"/>
    <property type="project" value="GO_Central"/>
</dbReference>
<evidence type="ECO:0000256" key="1">
    <source>
        <dbReference type="ARBA" id="ARBA00004162"/>
    </source>
</evidence>
<dbReference type="GO" id="GO:0004674">
    <property type="term" value="F:protein serine/threonine kinase activity"/>
    <property type="evidence" value="ECO:0007669"/>
    <property type="project" value="UniProtKB-KW"/>
</dbReference>
<keyword evidence="19" id="KW-1185">Reference proteome</keyword>
<keyword evidence="12" id="KW-1133">Transmembrane helix</keyword>
<evidence type="ECO:0000256" key="5">
    <source>
        <dbReference type="ARBA" id="ARBA00022679"/>
    </source>
</evidence>
<dbReference type="GO" id="GO:0051707">
    <property type="term" value="P:response to other organism"/>
    <property type="evidence" value="ECO:0007669"/>
    <property type="project" value="UniProtKB-ARBA"/>
</dbReference>
<evidence type="ECO:0000256" key="4">
    <source>
        <dbReference type="ARBA" id="ARBA00022527"/>
    </source>
</evidence>
<keyword evidence="13" id="KW-0472">Membrane</keyword>
<dbReference type="InterPro" id="IPR011009">
    <property type="entry name" value="Kinase-like_dom_sf"/>
</dbReference>
<keyword evidence="3" id="KW-1003">Cell membrane</keyword>
<evidence type="ECO:0008006" key="20">
    <source>
        <dbReference type="Google" id="ProtNLM"/>
    </source>
</evidence>
<keyword evidence="7" id="KW-0732">Signal</keyword>
<keyword evidence="4" id="KW-0723">Serine/threonine-protein kinase</keyword>
<dbReference type="PROSITE" id="PS00107">
    <property type="entry name" value="PROTEIN_KINASE_ATP"/>
    <property type="match status" value="1"/>
</dbReference>
<evidence type="ECO:0000256" key="10">
    <source>
        <dbReference type="ARBA" id="ARBA00022777"/>
    </source>
</evidence>
<dbReference type="Gene3D" id="2.100.10.30">
    <property type="entry name" value="Jacalin-like lectin domain"/>
    <property type="match status" value="2"/>
</dbReference>
<keyword evidence="10" id="KW-0418">Kinase</keyword>
<evidence type="ECO:0000256" key="8">
    <source>
        <dbReference type="ARBA" id="ARBA00022734"/>
    </source>
</evidence>
<evidence type="ECO:0000256" key="12">
    <source>
        <dbReference type="ARBA" id="ARBA00022989"/>
    </source>
</evidence>
<evidence type="ECO:0000256" key="14">
    <source>
        <dbReference type="ARBA" id="ARBA00023157"/>
    </source>
</evidence>
<dbReference type="Pfam" id="PF00069">
    <property type="entry name" value="Pkinase"/>
    <property type="match status" value="1"/>
</dbReference>
<keyword evidence="9 15" id="KW-0547">Nucleotide-binding</keyword>
<evidence type="ECO:0000256" key="6">
    <source>
        <dbReference type="ARBA" id="ARBA00022692"/>
    </source>
</evidence>
<keyword evidence="6" id="KW-0812">Transmembrane</keyword>
<feature type="domain" description="Jacalin-type lectin" evidence="17">
    <location>
        <begin position="316"/>
        <end position="488"/>
    </location>
</feature>
<accession>A0A9R1WYZ7</accession>
<dbReference type="AlphaFoldDB" id="A0A9R1WYZ7"/>
<keyword evidence="11 15" id="KW-0067">ATP-binding</keyword>
<dbReference type="PANTHER" id="PTHR27003">
    <property type="entry name" value="OS07G0166700 PROTEIN"/>
    <property type="match status" value="1"/>
</dbReference>
<evidence type="ECO:0000256" key="7">
    <source>
        <dbReference type="ARBA" id="ARBA00022729"/>
    </source>
</evidence>
<dbReference type="GO" id="GO:0030246">
    <property type="term" value="F:carbohydrate binding"/>
    <property type="evidence" value="ECO:0007669"/>
    <property type="project" value="UniProtKB-KW"/>
</dbReference>
<dbReference type="InterPro" id="IPR017441">
    <property type="entry name" value="Protein_kinase_ATP_BS"/>
</dbReference>
<evidence type="ECO:0000256" key="15">
    <source>
        <dbReference type="PROSITE-ProRule" id="PRU10141"/>
    </source>
</evidence>
<dbReference type="GO" id="GO:0004672">
    <property type="term" value="F:protein kinase activity"/>
    <property type="evidence" value="ECO:0000318"/>
    <property type="project" value="GO_Central"/>
</dbReference>
<dbReference type="SUPFAM" id="SSF51101">
    <property type="entry name" value="Mannose-binding lectins"/>
    <property type="match status" value="2"/>
</dbReference>
<evidence type="ECO:0000259" key="17">
    <source>
        <dbReference type="PROSITE" id="PS51752"/>
    </source>
</evidence>
<name>A0A9R1WYZ7_LACSA</name>
<reference evidence="18 19" key="1">
    <citation type="journal article" date="2017" name="Nat. Commun.">
        <title>Genome assembly with in vitro proximity ligation data and whole-genome triplication in lettuce.</title>
        <authorList>
            <person name="Reyes-Chin-Wo S."/>
            <person name="Wang Z."/>
            <person name="Yang X."/>
            <person name="Kozik A."/>
            <person name="Arikit S."/>
            <person name="Song C."/>
            <person name="Xia L."/>
            <person name="Froenicke L."/>
            <person name="Lavelle D.O."/>
            <person name="Truco M.J."/>
            <person name="Xia R."/>
            <person name="Zhu S."/>
            <person name="Xu C."/>
            <person name="Xu H."/>
            <person name="Xu X."/>
            <person name="Cox K."/>
            <person name="Korf I."/>
            <person name="Meyers B.C."/>
            <person name="Michelmore R.W."/>
        </authorList>
    </citation>
    <scope>NUCLEOTIDE SEQUENCE [LARGE SCALE GENOMIC DNA]</scope>
    <source>
        <strain evidence="19">cv. Salinas</strain>
        <tissue evidence="18">Seedlings</tissue>
    </source>
</reference>
<dbReference type="GO" id="GO:0005524">
    <property type="term" value="F:ATP binding"/>
    <property type="evidence" value="ECO:0007669"/>
    <property type="project" value="UniProtKB-UniRule"/>
</dbReference>
<keyword evidence="14" id="KW-1015">Disulfide bond</keyword>
<dbReference type="Gene3D" id="1.10.510.10">
    <property type="entry name" value="Transferase(Phosphotransferase) domain 1"/>
    <property type="match status" value="1"/>
</dbReference>
<gene>
    <name evidence="18" type="ORF">LSAT_V11C800429640</name>
</gene>
<feature type="binding site" evidence="15">
    <location>
        <position position="60"/>
    </location>
    <ligand>
        <name>ATP</name>
        <dbReference type="ChEBI" id="CHEBI:30616"/>
    </ligand>
</feature>
<dbReference type="InterPro" id="IPR033734">
    <property type="entry name" value="Jacalin-like_lectin_dom_plant"/>
</dbReference>
<keyword evidence="8" id="KW-0430">Lectin</keyword>
<dbReference type="FunFam" id="3.30.200.20:FF:000039">
    <property type="entry name" value="receptor-like protein kinase FERONIA"/>
    <property type="match status" value="1"/>
</dbReference>
<comment type="subcellular location">
    <subcellularLocation>
        <location evidence="1">Cell membrane</location>
        <topology evidence="1">Single-pass membrane protein</topology>
    </subcellularLocation>
</comment>
<dbReference type="PANTHER" id="PTHR27003:SF392">
    <property type="entry name" value="JACALIN-LIKE LECTIN DOMAIN-CONTAINING PROTEIN-RELATED"/>
    <property type="match status" value="1"/>
</dbReference>
<keyword evidence="5" id="KW-0808">Transferase</keyword>
<organism evidence="18 19">
    <name type="scientific">Lactuca sativa</name>
    <name type="common">Garden lettuce</name>
    <dbReference type="NCBI Taxonomy" id="4236"/>
    <lineage>
        <taxon>Eukaryota</taxon>
        <taxon>Viridiplantae</taxon>
        <taxon>Streptophyta</taxon>
        <taxon>Embryophyta</taxon>
        <taxon>Tracheophyta</taxon>
        <taxon>Spermatophyta</taxon>
        <taxon>Magnoliopsida</taxon>
        <taxon>eudicotyledons</taxon>
        <taxon>Gunneridae</taxon>
        <taxon>Pentapetalae</taxon>
        <taxon>asterids</taxon>
        <taxon>campanulids</taxon>
        <taxon>Asterales</taxon>
        <taxon>Asteraceae</taxon>
        <taxon>Cichorioideae</taxon>
        <taxon>Cichorieae</taxon>
        <taxon>Lactucinae</taxon>
        <taxon>Lactuca</taxon>
    </lineage>
</organism>
<dbReference type="Pfam" id="PF01419">
    <property type="entry name" value="Jacalin"/>
    <property type="match status" value="2"/>
</dbReference>
<dbReference type="InterPro" id="IPR045272">
    <property type="entry name" value="ANXUR1/2-like"/>
</dbReference>
<dbReference type="PROSITE" id="PS51752">
    <property type="entry name" value="JACALIN_LECTIN"/>
    <property type="match status" value="2"/>
</dbReference>
<dbReference type="InterPro" id="IPR036404">
    <property type="entry name" value="Jacalin-like_lectin_dom_sf"/>
</dbReference>
<dbReference type="PROSITE" id="PS50011">
    <property type="entry name" value="PROTEIN_KINASE_DOM"/>
    <property type="match status" value="1"/>
</dbReference>
<evidence type="ECO:0000256" key="13">
    <source>
        <dbReference type="ARBA" id="ARBA00023136"/>
    </source>
</evidence>
<protein>
    <recommendedName>
        <fullName evidence="20">Jacalin-like lectin domain-containing protein</fullName>
    </recommendedName>
</protein>
<proteinExistence type="inferred from homology"/>
<dbReference type="InterPro" id="IPR001229">
    <property type="entry name" value="Jacalin-like_lectin_dom"/>
</dbReference>
<dbReference type="GO" id="GO:0004714">
    <property type="term" value="F:transmembrane receptor protein tyrosine kinase activity"/>
    <property type="evidence" value="ECO:0007669"/>
    <property type="project" value="InterPro"/>
</dbReference>
<dbReference type="Gene3D" id="3.30.200.20">
    <property type="entry name" value="Phosphorylase Kinase, domain 1"/>
    <property type="match status" value="1"/>
</dbReference>
<dbReference type="SMART" id="SM00915">
    <property type="entry name" value="Jacalin"/>
    <property type="match status" value="2"/>
</dbReference>